<accession>A0ABR2MAQ5</accession>
<proteinExistence type="predicted"/>
<evidence type="ECO:0000313" key="2">
    <source>
        <dbReference type="Proteomes" id="UP001412067"/>
    </source>
</evidence>
<dbReference type="EMBL" id="JBBWWR010000010">
    <property type="protein sequence ID" value="KAK8960679.1"/>
    <property type="molecule type" value="Genomic_DNA"/>
</dbReference>
<evidence type="ECO:0000313" key="1">
    <source>
        <dbReference type="EMBL" id="KAK8960679.1"/>
    </source>
</evidence>
<dbReference type="Proteomes" id="UP001412067">
    <property type="component" value="Unassembled WGS sequence"/>
</dbReference>
<keyword evidence="2" id="KW-1185">Reference proteome</keyword>
<name>A0ABR2MAQ5_9ASPA</name>
<reference evidence="1 2" key="1">
    <citation type="journal article" date="2022" name="Nat. Plants">
        <title>Genomes of leafy and leafless Platanthera orchids illuminate the evolution of mycoheterotrophy.</title>
        <authorList>
            <person name="Li M.H."/>
            <person name="Liu K.W."/>
            <person name="Li Z."/>
            <person name="Lu H.C."/>
            <person name="Ye Q.L."/>
            <person name="Zhang D."/>
            <person name="Wang J.Y."/>
            <person name="Li Y.F."/>
            <person name="Zhong Z.M."/>
            <person name="Liu X."/>
            <person name="Yu X."/>
            <person name="Liu D.K."/>
            <person name="Tu X.D."/>
            <person name="Liu B."/>
            <person name="Hao Y."/>
            <person name="Liao X.Y."/>
            <person name="Jiang Y.T."/>
            <person name="Sun W.H."/>
            <person name="Chen J."/>
            <person name="Chen Y.Q."/>
            <person name="Ai Y."/>
            <person name="Zhai J.W."/>
            <person name="Wu S.S."/>
            <person name="Zhou Z."/>
            <person name="Hsiao Y.Y."/>
            <person name="Wu W.L."/>
            <person name="Chen Y.Y."/>
            <person name="Lin Y.F."/>
            <person name="Hsu J.L."/>
            <person name="Li C.Y."/>
            <person name="Wang Z.W."/>
            <person name="Zhao X."/>
            <person name="Zhong W.Y."/>
            <person name="Ma X.K."/>
            <person name="Ma L."/>
            <person name="Huang J."/>
            <person name="Chen G.Z."/>
            <person name="Huang M.Z."/>
            <person name="Huang L."/>
            <person name="Peng D.H."/>
            <person name="Luo Y.B."/>
            <person name="Zou S.Q."/>
            <person name="Chen S.P."/>
            <person name="Lan S."/>
            <person name="Tsai W.C."/>
            <person name="Van de Peer Y."/>
            <person name="Liu Z.J."/>
        </authorList>
    </citation>
    <scope>NUCLEOTIDE SEQUENCE [LARGE SCALE GENOMIC DNA]</scope>
    <source>
        <strain evidence="1">Lor288</strain>
    </source>
</reference>
<protein>
    <submittedName>
        <fullName evidence="1">Phospholipase D p2</fullName>
    </submittedName>
</protein>
<organism evidence="1 2">
    <name type="scientific">Platanthera guangdongensis</name>
    <dbReference type="NCBI Taxonomy" id="2320717"/>
    <lineage>
        <taxon>Eukaryota</taxon>
        <taxon>Viridiplantae</taxon>
        <taxon>Streptophyta</taxon>
        <taxon>Embryophyta</taxon>
        <taxon>Tracheophyta</taxon>
        <taxon>Spermatophyta</taxon>
        <taxon>Magnoliopsida</taxon>
        <taxon>Liliopsida</taxon>
        <taxon>Asparagales</taxon>
        <taxon>Orchidaceae</taxon>
        <taxon>Orchidoideae</taxon>
        <taxon>Orchideae</taxon>
        <taxon>Orchidinae</taxon>
        <taxon>Platanthera</taxon>
    </lineage>
</organism>
<gene>
    <name evidence="1" type="primary">PLDP2</name>
    <name evidence="1" type="ORF">KSP40_PGU019417</name>
</gene>
<sequence>MDSEEPAPHVCFFAASRLPSAPSPSRNVPSRAALPIIRPALGRQQSISDRAKVAMQGYLNHFLGNLDIVNSPEDSSNRLLLLKISWLPPSFPSPPCPFYTSRSPVELAVSSAFCSRSGWLSALLFTSGLVGLVVLSHRSARGLLVLSQRSLSFRCGLLVCHCGLSLCARLATVVCCCLSLLRPLFQFDQLWSSQFSRLNPLCLYPLRSNLVATVSSKLPRRGTQDLLRVSGGGREKRQWLVSAQVTGKPFGINTKG</sequence>
<comment type="caution">
    <text evidence="1">The sequence shown here is derived from an EMBL/GenBank/DDBJ whole genome shotgun (WGS) entry which is preliminary data.</text>
</comment>